<dbReference type="NCBIfam" id="TIGR04398">
    <property type="entry name" value="SLAP_DUP"/>
    <property type="match status" value="2"/>
</dbReference>
<gene>
    <name evidence="1" type="ORF">J9317_18360</name>
</gene>
<name>A0ABS5LIZ2_9BACI</name>
<sequence>MTTSTADQTVLSFHPSWEVSKQEYYVYQYHLLQLDPLEESQLSISGLKLEAYDDFFSITSFIRSTVSKPIQFEMLQLLLLDENQKVVARETFDMEHFGELPPNTARPWRFLFGTDTLLEGKEIPSGSWTIAFELKKKKEHVLDLDPSWREGLTPEQTKRLEQMVLDLPPMGANELNMMGLEAALSPAGDLKISLLIRNGSLNNVKLEQIPLAVEDAAGDIVANGLFKTEGLEVKGNTSKPWSFVFPKDIIRKEHPDFTTWRVYPPQG</sequence>
<accession>A0ABS5LIZ2</accession>
<dbReference type="NCBIfam" id="TIGR04399">
    <property type="entry name" value="acc_Sec_SLAP"/>
    <property type="match status" value="1"/>
</dbReference>
<evidence type="ECO:0000313" key="2">
    <source>
        <dbReference type="Proteomes" id="UP000682403"/>
    </source>
</evidence>
<evidence type="ECO:0000313" key="1">
    <source>
        <dbReference type="EMBL" id="MBS2970710.1"/>
    </source>
</evidence>
<dbReference type="InterPro" id="IPR030910">
    <property type="entry name" value="SLAP_dom"/>
</dbReference>
<keyword evidence="2" id="KW-1185">Reference proteome</keyword>
<dbReference type="EMBL" id="JAGVRK010000001">
    <property type="protein sequence ID" value="MBS2970710.1"/>
    <property type="molecule type" value="Genomic_DNA"/>
</dbReference>
<dbReference type="Proteomes" id="UP000682403">
    <property type="component" value="Unassembled WGS sequence"/>
</dbReference>
<protein>
    <submittedName>
        <fullName evidence="1">Accessory Sec system S-layer assembly protein</fullName>
    </submittedName>
</protein>
<reference evidence="1 2" key="1">
    <citation type="submission" date="2021-04" db="EMBL/GenBank/DDBJ databases">
        <title>Metabacillus sp. strain KIGAM252 whole genome sequence.</title>
        <authorList>
            <person name="Seo M.-J."/>
            <person name="Cho E.-S."/>
            <person name="Hwang C.Y."/>
            <person name="Yoon D.J."/>
        </authorList>
    </citation>
    <scope>NUCLEOTIDE SEQUENCE [LARGE SCALE GENOMIC DNA]</scope>
    <source>
        <strain evidence="1 2">KIGAM252</strain>
    </source>
</reference>
<organism evidence="1 2">
    <name type="scientific">Metabacillus flavus</name>
    <dbReference type="NCBI Taxonomy" id="2823519"/>
    <lineage>
        <taxon>Bacteria</taxon>
        <taxon>Bacillati</taxon>
        <taxon>Bacillota</taxon>
        <taxon>Bacilli</taxon>
        <taxon>Bacillales</taxon>
        <taxon>Bacillaceae</taxon>
        <taxon>Metabacillus</taxon>
    </lineage>
</organism>
<comment type="caution">
    <text evidence="1">The sequence shown here is derived from an EMBL/GenBank/DDBJ whole genome shotgun (WGS) entry which is preliminary data.</text>
</comment>
<proteinExistence type="predicted"/>
<dbReference type="InterPro" id="IPR030911">
    <property type="entry name" value="Sec_acc_SLAP"/>
</dbReference>
<dbReference type="RefSeq" id="WP_211561316.1">
    <property type="nucleotide sequence ID" value="NZ_JAGVRK010000001.1"/>
</dbReference>